<dbReference type="KEGG" id="tfa:BW733_03150"/>
<name>A0A1Q2CV49_9ACTN</name>
<evidence type="ECO:0000256" key="1">
    <source>
        <dbReference type="SAM" id="Phobius"/>
    </source>
</evidence>
<keyword evidence="1" id="KW-1133">Transmembrane helix</keyword>
<gene>
    <name evidence="2" type="ORF">BW733_03150</name>
</gene>
<reference evidence="2 3" key="1">
    <citation type="journal article" date="2008" name="Int. J. Syst. Evol. Microbiol.">
        <title>Tessaracoccus flavescens sp. nov., isolated from marine sediment.</title>
        <authorList>
            <person name="Lee D.W."/>
            <person name="Lee S.D."/>
        </authorList>
    </citation>
    <scope>NUCLEOTIDE SEQUENCE [LARGE SCALE GENOMIC DNA]</scope>
    <source>
        <strain evidence="2 3">SST-39T</strain>
    </source>
</reference>
<dbReference type="Proteomes" id="UP000188235">
    <property type="component" value="Chromosome"/>
</dbReference>
<dbReference type="AlphaFoldDB" id="A0A1Q2CV49"/>
<keyword evidence="1" id="KW-0812">Transmembrane</keyword>
<evidence type="ECO:0000313" key="2">
    <source>
        <dbReference type="EMBL" id="AQP49984.1"/>
    </source>
</evidence>
<protein>
    <submittedName>
        <fullName evidence="2">Uncharacterized protein</fullName>
    </submittedName>
</protein>
<keyword evidence="1" id="KW-0472">Membrane</keyword>
<dbReference type="EMBL" id="CP019607">
    <property type="protein sequence ID" value="AQP49984.1"/>
    <property type="molecule type" value="Genomic_DNA"/>
</dbReference>
<proteinExistence type="predicted"/>
<accession>A0A1Q2CV49</accession>
<sequence length="454" mass="48470">MAAAAALVDSIKEEYGALLSDLCYRIENPALFDPADDAARRFTTALIRWDSRAAELEASEVSTLAAEVRVAFDAARSHAETLGMDHLPAASRPEAERALETARLAERAATPSERSAALTRVSEILASLALYYLPSPTEATQMVEGRPVLALPEGSRPVRSVNASALDSPPVQRDLSGGTLADVVRLVSRGTGHEAIALPPVDWAGRAEGLRLQWPGTILVGVIVTVLLILPGLPVLAGSAIPIAAAAAAITWSLLRRRRPTRIRTAGDLRLDSSNLVDYAIARRLGERPEALTDDQRRGRITARMDAVRAEYARLSADIVYRIEASALFDPASTPTKSFEVALVRAETEAGSLTLDDLDEMATELEIAFSVARDHAETVGIGHLPATAHEDARRASKAARLASRAATEGEREAALARVVRILDALALHYLPAPDTARRQLTTGAQSSETAASDV</sequence>
<feature type="transmembrane region" description="Helical" evidence="1">
    <location>
        <begin position="236"/>
        <end position="255"/>
    </location>
</feature>
<organism evidence="2 3">
    <name type="scientific">Tessaracoccus flavescens</name>
    <dbReference type="NCBI Taxonomy" id="399497"/>
    <lineage>
        <taxon>Bacteria</taxon>
        <taxon>Bacillati</taxon>
        <taxon>Actinomycetota</taxon>
        <taxon>Actinomycetes</taxon>
        <taxon>Propionibacteriales</taxon>
        <taxon>Propionibacteriaceae</taxon>
        <taxon>Tessaracoccus</taxon>
    </lineage>
</organism>
<evidence type="ECO:0000313" key="3">
    <source>
        <dbReference type="Proteomes" id="UP000188235"/>
    </source>
</evidence>
<keyword evidence="3" id="KW-1185">Reference proteome</keyword>